<evidence type="ECO:0000313" key="3">
    <source>
        <dbReference type="EMBL" id="NDO71256.1"/>
    </source>
</evidence>
<proteinExistence type="inferred from homology"/>
<dbReference type="PANTHER" id="PTHR43732:SF1">
    <property type="entry name" value="RIBOSE 5-PHOSPHATE ISOMERASE"/>
    <property type="match status" value="1"/>
</dbReference>
<evidence type="ECO:0000313" key="4">
    <source>
        <dbReference type="Proteomes" id="UP000474104"/>
    </source>
</evidence>
<evidence type="ECO:0000256" key="2">
    <source>
        <dbReference type="ARBA" id="ARBA00023235"/>
    </source>
</evidence>
<reference evidence="3 4" key="1">
    <citation type="submission" date="2019-07" db="EMBL/GenBank/DDBJ databases">
        <title>Draft genome sequences of 15 bacterial species constituting the stable defined intestinal microbiota of the GM15 gnotobiotic mouse model.</title>
        <authorList>
            <person name="Elie C."/>
            <person name="Mathieu A."/>
            <person name="Saliou A."/>
            <person name="Darnaud M."/>
            <person name="Leulier F."/>
            <person name="Tamellini A."/>
        </authorList>
    </citation>
    <scope>NUCLEOTIDE SEQUENCE [LARGE SCALE GENOMIC DNA]</scope>
    <source>
        <strain evidence="4">ASF 502</strain>
    </source>
</reference>
<comment type="similarity">
    <text evidence="1">Belongs to the LacAB/RpiB family.</text>
</comment>
<dbReference type="PIRSF" id="PIRSF005384">
    <property type="entry name" value="RpiB_LacA_B"/>
    <property type="match status" value="1"/>
</dbReference>
<dbReference type="PANTHER" id="PTHR43732">
    <property type="entry name" value="RIBOSE 5-PHOSPHATE ISOMERASE-RELATED"/>
    <property type="match status" value="1"/>
</dbReference>
<dbReference type="SUPFAM" id="SSF89623">
    <property type="entry name" value="Ribose/Galactose isomerase RpiB/AlsB"/>
    <property type="match status" value="1"/>
</dbReference>
<organism evidence="3 4">
    <name type="scientific">Schaedlerella arabinosiphila</name>
    <dbReference type="NCBI Taxonomy" id="2044587"/>
    <lineage>
        <taxon>Bacteria</taxon>
        <taxon>Bacillati</taxon>
        <taxon>Bacillota</taxon>
        <taxon>Clostridia</taxon>
        <taxon>Lachnospirales</taxon>
        <taxon>Lachnospiraceae</taxon>
        <taxon>Schaedlerella</taxon>
    </lineage>
</organism>
<dbReference type="Gene3D" id="3.40.1400.10">
    <property type="entry name" value="Sugar-phosphate isomerase, RpiB/LacA/LacB"/>
    <property type="match status" value="1"/>
</dbReference>
<name>A0A9X5CFX7_9FIRM</name>
<accession>A0A9X5CFX7</accession>
<dbReference type="GO" id="GO:0005975">
    <property type="term" value="P:carbohydrate metabolic process"/>
    <property type="evidence" value="ECO:0007669"/>
    <property type="project" value="InterPro"/>
</dbReference>
<evidence type="ECO:0000256" key="1">
    <source>
        <dbReference type="ARBA" id="ARBA00008754"/>
    </source>
</evidence>
<dbReference type="EMBL" id="VIRB01000136">
    <property type="protein sequence ID" value="NDO71256.1"/>
    <property type="molecule type" value="Genomic_DNA"/>
</dbReference>
<dbReference type="GO" id="GO:0016861">
    <property type="term" value="F:intramolecular oxidoreductase activity, interconverting aldoses and ketoses"/>
    <property type="evidence" value="ECO:0007669"/>
    <property type="project" value="UniProtKB-ARBA"/>
</dbReference>
<protein>
    <submittedName>
        <fullName evidence="3">RpiB/LacA/LacB family sugar-phosphate isomerase</fullName>
    </submittedName>
</protein>
<dbReference type="AlphaFoldDB" id="A0A9X5CFX7"/>
<dbReference type="Proteomes" id="UP000474104">
    <property type="component" value="Unassembled WGS sequence"/>
</dbReference>
<dbReference type="Pfam" id="PF02502">
    <property type="entry name" value="LacAB_rpiB"/>
    <property type="match status" value="1"/>
</dbReference>
<gene>
    <name evidence="3" type="ORF">FMM80_22435</name>
</gene>
<keyword evidence="2 3" id="KW-0413">Isomerase</keyword>
<dbReference type="InterPro" id="IPR051812">
    <property type="entry name" value="SPI_LacAB/RpiB"/>
</dbReference>
<comment type="caution">
    <text evidence="3">The sequence shown here is derived from an EMBL/GenBank/DDBJ whole genome shotgun (WGS) entry which is preliminary data.</text>
</comment>
<dbReference type="InterPro" id="IPR003500">
    <property type="entry name" value="RpiB_LacA_LacB"/>
</dbReference>
<dbReference type="NCBIfam" id="TIGR00689">
    <property type="entry name" value="rpiB_lacA_lacB"/>
    <property type="match status" value="1"/>
</dbReference>
<sequence length="161" mass="17574">MKERIMKLIFGCDPAAFSFYKKLVAAMKNEGYEIEDVGCTSSEEPDGGKFAEIAEAVAEKVISGEGDYGFLMCGTGQGMAMAANKVPGIRAVLCYDVLPAVLSKNDNNGNILCTGAWMMEKKGIEFTISMIKAWLFSSYTGTHEDGMAALKHLDDKKYEVR</sequence>
<dbReference type="InterPro" id="IPR036569">
    <property type="entry name" value="RpiB_LacA_LacB_sf"/>
</dbReference>